<reference evidence="3 4" key="2">
    <citation type="submission" date="2018-03" db="EMBL/GenBank/DDBJ databases">
        <title>Draft genome of Pseudomonas putida strain KT-27.</title>
        <authorList>
            <person name="Yoshizawa S."/>
            <person name="Khan N.H."/>
            <person name="Nishimura M."/>
            <person name="Chiura H.X."/>
            <person name="Ogura Y."/>
            <person name="Hayashi T."/>
            <person name="Kogure K."/>
        </authorList>
    </citation>
    <scope>NUCLEOTIDE SEQUENCE [LARGE SCALE GENOMIC DNA]</scope>
    <source>
        <strain evidence="3 4">KT-27</strain>
    </source>
</reference>
<reference evidence="3 4" key="1">
    <citation type="submission" date="2016-08" db="EMBL/GenBank/DDBJ databases">
        <authorList>
            <person name="Seilhamer J.J."/>
        </authorList>
    </citation>
    <scope>NUCLEOTIDE SEQUENCE [LARGE SCALE GENOMIC DNA]</scope>
    <source>
        <strain evidence="3 4">KT-27</strain>
    </source>
</reference>
<name>A0A2S3WFZ8_PSEPU</name>
<dbReference type="SMART" id="SM00326">
    <property type="entry name" value="SH3"/>
    <property type="match status" value="2"/>
</dbReference>
<accession>A0A2S3WFZ8</accession>
<dbReference type="InterPro" id="IPR001452">
    <property type="entry name" value="SH3_domain"/>
</dbReference>
<evidence type="ECO:0000313" key="3">
    <source>
        <dbReference type="EMBL" id="POF89835.1"/>
    </source>
</evidence>
<comment type="caution">
    <text evidence="3">The sequence shown here is derived from an EMBL/GenBank/DDBJ whole genome shotgun (WGS) entry which is preliminary data.</text>
</comment>
<dbReference type="PIRSF" id="PIRSF034961">
    <property type="entry name" value="UCP034961_SH3_2"/>
    <property type="match status" value="1"/>
</dbReference>
<organism evidence="3 4">
    <name type="scientific">Pseudomonas putida</name>
    <name type="common">Arthrobacter siderocapsulatus</name>
    <dbReference type="NCBI Taxonomy" id="303"/>
    <lineage>
        <taxon>Bacteria</taxon>
        <taxon>Pseudomonadati</taxon>
        <taxon>Pseudomonadota</taxon>
        <taxon>Gammaproteobacteria</taxon>
        <taxon>Pseudomonadales</taxon>
        <taxon>Pseudomonadaceae</taxon>
        <taxon>Pseudomonas</taxon>
    </lineage>
</organism>
<feature type="domain" description="SH3" evidence="2">
    <location>
        <begin position="1"/>
        <end position="62"/>
    </location>
</feature>
<dbReference type="Gene3D" id="2.30.30.40">
    <property type="entry name" value="SH3 Domains"/>
    <property type="match status" value="1"/>
</dbReference>
<evidence type="ECO:0000256" key="1">
    <source>
        <dbReference type="ARBA" id="ARBA00022443"/>
    </source>
</evidence>
<dbReference type="Pfam" id="PF07653">
    <property type="entry name" value="SH3_2"/>
    <property type="match status" value="1"/>
</dbReference>
<proteinExistence type="predicted"/>
<evidence type="ECO:0000259" key="2">
    <source>
        <dbReference type="SMART" id="SM00326"/>
    </source>
</evidence>
<dbReference type="SUPFAM" id="SSF50044">
    <property type="entry name" value="SH3-domain"/>
    <property type="match status" value="2"/>
</dbReference>
<dbReference type="InterPro" id="IPR036028">
    <property type="entry name" value="SH3-like_dom_sf"/>
</dbReference>
<sequence>MKYVVIQAHRAGYPRPIRVAKGDLLEIGQRYEGNESWLDWYLCTCAGQEPGWIPAQLIERVGVAHGRALEHYSAHELDVDPGQQVLALLPMNGWLWCRRAGNGELGWLPREKLQLLE</sequence>
<gene>
    <name evidence="3" type="ORF">BGP80_18475</name>
</gene>
<dbReference type="RefSeq" id="WP_103437845.1">
    <property type="nucleotide sequence ID" value="NZ_MIND01000018.1"/>
</dbReference>
<evidence type="ECO:0000313" key="4">
    <source>
        <dbReference type="Proteomes" id="UP000237194"/>
    </source>
</evidence>
<dbReference type="InterPro" id="IPR014593">
    <property type="entry name" value="UCP034961_SH3_2"/>
</dbReference>
<dbReference type="AlphaFoldDB" id="A0A2S3WFZ8"/>
<feature type="domain" description="SH3" evidence="2">
    <location>
        <begin position="64"/>
        <end position="117"/>
    </location>
</feature>
<dbReference type="Proteomes" id="UP000237194">
    <property type="component" value="Unassembled WGS sequence"/>
</dbReference>
<protein>
    <submittedName>
        <fullName evidence="3">Ligand-binding protein SH3</fullName>
    </submittedName>
</protein>
<keyword evidence="1" id="KW-0728">SH3 domain</keyword>
<dbReference type="EMBL" id="MIND01000018">
    <property type="protein sequence ID" value="POF89835.1"/>
    <property type="molecule type" value="Genomic_DNA"/>
</dbReference>